<evidence type="ECO:0000313" key="2">
    <source>
        <dbReference type="Proteomes" id="UP000004995"/>
    </source>
</evidence>
<dbReference type="AlphaFoldDB" id="K3YL63"/>
<accession>K3YL63</accession>
<name>K3YL63_SETIT</name>
<sequence>MRRVCGDRAVSRRVPARYATLLTHLTLIGNPDVCFYAKIPSLYELSRAVAGGHNTEAYLVTIILYRNNGGTGDDDTTRWYVKRIEGEEDSTMSGGSGPRMLSNKGCQLRGDVSCAGSNGGITFGWPQKTLFCSKDCRICREIVLFQRKLGIDN</sequence>
<protein>
    <submittedName>
        <fullName evidence="1">Uncharacterized protein</fullName>
    </submittedName>
</protein>
<reference evidence="1" key="2">
    <citation type="submission" date="2018-08" db="UniProtKB">
        <authorList>
            <consortium name="EnsemblPlants"/>
        </authorList>
    </citation>
    <scope>IDENTIFICATION</scope>
    <source>
        <strain evidence="1">Yugu1</strain>
    </source>
</reference>
<dbReference type="HOGENOM" id="CLU_093637_1_1_1"/>
<dbReference type="Proteomes" id="UP000004995">
    <property type="component" value="Unassembled WGS sequence"/>
</dbReference>
<dbReference type="InParanoid" id="K3YL63"/>
<dbReference type="EMBL" id="AGNK02003753">
    <property type="status" value="NOT_ANNOTATED_CDS"/>
    <property type="molecule type" value="Genomic_DNA"/>
</dbReference>
<dbReference type="Gramene" id="KQL01518">
    <property type="protein sequence ID" value="KQL01518"/>
    <property type="gene ID" value="SETIT_014985mg"/>
</dbReference>
<proteinExistence type="predicted"/>
<organism evidence="1 2">
    <name type="scientific">Setaria italica</name>
    <name type="common">Foxtail millet</name>
    <name type="synonym">Panicum italicum</name>
    <dbReference type="NCBI Taxonomy" id="4555"/>
    <lineage>
        <taxon>Eukaryota</taxon>
        <taxon>Viridiplantae</taxon>
        <taxon>Streptophyta</taxon>
        <taxon>Embryophyta</taxon>
        <taxon>Tracheophyta</taxon>
        <taxon>Spermatophyta</taxon>
        <taxon>Magnoliopsida</taxon>
        <taxon>Liliopsida</taxon>
        <taxon>Poales</taxon>
        <taxon>Poaceae</taxon>
        <taxon>PACMAD clade</taxon>
        <taxon>Panicoideae</taxon>
        <taxon>Panicodae</taxon>
        <taxon>Paniceae</taxon>
        <taxon>Cenchrinae</taxon>
        <taxon>Setaria</taxon>
    </lineage>
</organism>
<evidence type="ECO:0000313" key="1">
    <source>
        <dbReference type="EnsemblPlants" id="KQL01518"/>
    </source>
</evidence>
<keyword evidence="2" id="KW-1185">Reference proteome</keyword>
<reference evidence="2" key="1">
    <citation type="journal article" date="2012" name="Nat. Biotechnol.">
        <title>Reference genome sequence of the model plant Setaria.</title>
        <authorList>
            <person name="Bennetzen J.L."/>
            <person name="Schmutz J."/>
            <person name="Wang H."/>
            <person name="Percifield R."/>
            <person name="Hawkins J."/>
            <person name="Pontaroli A.C."/>
            <person name="Estep M."/>
            <person name="Feng L."/>
            <person name="Vaughn J.N."/>
            <person name="Grimwood J."/>
            <person name="Jenkins J."/>
            <person name="Barry K."/>
            <person name="Lindquist E."/>
            <person name="Hellsten U."/>
            <person name="Deshpande S."/>
            <person name="Wang X."/>
            <person name="Wu X."/>
            <person name="Mitros T."/>
            <person name="Triplett J."/>
            <person name="Yang X."/>
            <person name="Ye C.Y."/>
            <person name="Mauro-Herrera M."/>
            <person name="Wang L."/>
            <person name="Li P."/>
            <person name="Sharma M."/>
            <person name="Sharma R."/>
            <person name="Ronald P.C."/>
            <person name="Panaud O."/>
            <person name="Kellogg E.A."/>
            <person name="Brutnell T.P."/>
            <person name="Doust A.N."/>
            <person name="Tuskan G.A."/>
            <person name="Rokhsar D."/>
            <person name="Devos K.M."/>
        </authorList>
    </citation>
    <scope>NUCLEOTIDE SEQUENCE [LARGE SCALE GENOMIC DNA]</scope>
    <source>
        <strain evidence="2">cv. Yugu1</strain>
    </source>
</reference>
<dbReference type="EnsemblPlants" id="KQL01518">
    <property type="protein sequence ID" value="KQL01518"/>
    <property type="gene ID" value="SETIT_014985mg"/>
</dbReference>